<dbReference type="VEuPathDB" id="FungiDB:AJ78_08725"/>
<proteinExistence type="predicted"/>
<protein>
    <submittedName>
        <fullName evidence="3">Uncharacterized protein</fullName>
    </submittedName>
</protein>
<comment type="caution">
    <text evidence="3">The sequence shown here is derived from an EMBL/GenBank/DDBJ whole genome shotgun (WGS) entry which is preliminary data.</text>
</comment>
<gene>
    <name evidence="3" type="ORF">AJ78_08725</name>
</gene>
<evidence type="ECO:0000256" key="2">
    <source>
        <dbReference type="SAM" id="Phobius"/>
    </source>
</evidence>
<feature type="compositionally biased region" description="Acidic residues" evidence="1">
    <location>
        <begin position="705"/>
        <end position="722"/>
    </location>
</feature>
<feature type="compositionally biased region" description="Polar residues" evidence="1">
    <location>
        <begin position="744"/>
        <end position="770"/>
    </location>
</feature>
<feature type="region of interest" description="Disordered" evidence="1">
    <location>
        <begin position="276"/>
        <end position="316"/>
    </location>
</feature>
<feature type="compositionally biased region" description="Low complexity" evidence="1">
    <location>
        <begin position="290"/>
        <end position="303"/>
    </location>
</feature>
<feature type="compositionally biased region" description="Polar residues" evidence="1">
    <location>
        <begin position="652"/>
        <end position="664"/>
    </location>
</feature>
<feature type="compositionally biased region" description="Polar residues" evidence="1">
    <location>
        <begin position="496"/>
        <end position="508"/>
    </location>
</feature>
<evidence type="ECO:0000313" key="3">
    <source>
        <dbReference type="EMBL" id="OJD10143.1"/>
    </source>
</evidence>
<dbReference type="Proteomes" id="UP000182235">
    <property type="component" value="Unassembled WGS sequence"/>
</dbReference>
<keyword evidence="4" id="KW-1185">Reference proteome</keyword>
<feature type="region of interest" description="Disordered" evidence="1">
    <location>
        <begin position="71"/>
        <end position="100"/>
    </location>
</feature>
<feature type="compositionally biased region" description="Low complexity" evidence="1">
    <location>
        <begin position="575"/>
        <end position="595"/>
    </location>
</feature>
<feature type="region of interest" description="Disordered" evidence="1">
    <location>
        <begin position="187"/>
        <end position="213"/>
    </location>
</feature>
<feature type="compositionally biased region" description="Pro residues" evidence="1">
    <location>
        <begin position="201"/>
        <end position="211"/>
    </location>
</feature>
<feature type="compositionally biased region" description="Basic and acidic residues" evidence="1">
    <location>
        <begin position="128"/>
        <end position="146"/>
    </location>
</feature>
<evidence type="ECO:0000256" key="1">
    <source>
        <dbReference type="SAM" id="MobiDB-lite"/>
    </source>
</evidence>
<name>A0A1J9Q1L5_9EURO</name>
<feature type="compositionally biased region" description="Low complexity" evidence="1">
    <location>
        <begin position="538"/>
        <end position="553"/>
    </location>
</feature>
<keyword evidence="2" id="KW-0812">Transmembrane</keyword>
<accession>A0A1J9Q1L5</accession>
<feature type="region of interest" description="Disordered" evidence="1">
    <location>
        <begin position="128"/>
        <end position="154"/>
    </location>
</feature>
<feature type="compositionally biased region" description="Polar residues" evidence="1">
    <location>
        <begin position="596"/>
        <end position="605"/>
    </location>
</feature>
<feature type="compositionally biased region" description="Polar residues" evidence="1">
    <location>
        <begin position="451"/>
        <end position="466"/>
    </location>
</feature>
<feature type="region of interest" description="Disordered" evidence="1">
    <location>
        <begin position="631"/>
        <end position="690"/>
    </location>
</feature>
<dbReference type="OrthoDB" id="4185794at2759"/>
<keyword evidence="2" id="KW-1133">Transmembrane helix</keyword>
<feature type="compositionally biased region" description="Polar residues" evidence="1">
    <location>
        <begin position="276"/>
        <end position="289"/>
    </location>
</feature>
<dbReference type="AlphaFoldDB" id="A0A1J9Q1L5"/>
<keyword evidence="2" id="KW-0472">Membrane</keyword>
<sequence length="813" mass="86954">MAPLSDIVLISVVCSVTVFLSVLLSRGLFHPPFHFPHADMRQWSAISSSENIHASPDIPEPPPCHMAERRFSRMSTSSTRNPRRLQKKSSRDIPLEPMVSPRSCASPSCVEIMDSFPPPIAELRADCTPKTKQARPHDDKTDDDAGGRIASWPPATRKGSYYDITATMRGGPSVMGPTVAKRRSEGILGQVPGSPPKHEVPPLPSPRPPGVPHLTRHDSMLLSNKSLDTAGSSILDDPVGENLSDSVDLEAAKEPNPMTHERCDSSGGWWLPASTRNGSVSSISRIPQATSSRRYSATSASSYKPPEERESPRRSATVYYPQGAFQIWEAPSPTNSHQLRAPPPGVSRSLTSGPWIRNNIRSQMSQPPPVYELNSGTSLECDRQSDKGQVASTVLKPVTDNGKNGGNRPLLNVKGRPSKRVHGSGSSPLSNFAKASADEQKKGLQRRKSVRLSTIQQHSIPTSLSPTIEEPEGSSCKSSPQPKIVTPIRQDKEPSELSSTTENSQNPFDNDEQNLGDYEDGESTPTPAERVPATNILSATSPSSVPISSPAPINKRPTIPRRSSLRRNSSTDSRSQPTGSASATSAAITTTPTGQHYLSTPSAPTLATYSISGFPGLESYASIIAKMDNETRNRNNGDRPARNAFALPENSPLLNQDTGESNVTKARPLPVLPLPKLPHHPPSRSRPPKFRAALTTIKSVSNIAMDDDFDGDGCGESGEENDGIIAGGNGDGGTLTPTTTSPPQCQQIGNGKVVGSSNQHEGTGSPSDQPKISAGPLDSTPFKACTGMGAEPLTSSIVRTPGSMYDQLGFLKE</sequence>
<feature type="compositionally biased region" description="Low complexity" evidence="1">
    <location>
        <begin position="734"/>
        <end position="743"/>
    </location>
</feature>
<organism evidence="3 4">
    <name type="scientific">Emergomyces pasteurianus Ep9510</name>
    <dbReference type="NCBI Taxonomy" id="1447872"/>
    <lineage>
        <taxon>Eukaryota</taxon>
        <taxon>Fungi</taxon>
        <taxon>Dikarya</taxon>
        <taxon>Ascomycota</taxon>
        <taxon>Pezizomycotina</taxon>
        <taxon>Eurotiomycetes</taxon>
        <taxon>Eurotiomycetidae</taxon>
        <taxon>Onygenales</taxon>
        <taxon>Ajellomycetaceae</taxon>
        <taxon>Emergomyces</taxon>
    </lineage>
</organism>
<feature type="compositionally biased region" description="Basic and acidic residues" evidence="1">
    <location>
        <begin position="631"/>
        <end position="641"/>
    </location>
</feature>
<feature type="region of interest" description="Disordered" evidence="1">
    <location>
        <begin position="704"/>
        <end position="789"/>
    </location>
</feature>
<dbReference type="EMBL" id="LGRN01000922">
    <property type="protein sequence ID" value="OJD10143.1"/>
    <property type="molecule type" value="Genomic_DNA"/>
</dbReference>
<feature type="region of interest" description="Disordered" evidence="1">
    <location>
        <begin position="331"/>
        <end position="605"/>
    </location>
</feature>
<evidence type="ECO:0000313" key="4">
    <source>
        <dbReference type="Proteomes" id="UP000182235"/>
    </source>
</evidence>
<feature type="compositionally biased region" description="Basic residues" evidence="1">
    <location>
        <begin position="677"/>
        <end position="689"/>
    </location>
</feature>
<feature type="transmembrane region" description="Helical" evidence="2">
    <location>
        <begin position="7"/>
        <end position="29"/>
    </location>
</feature>
<reference evidence="3 4" key="1">
    <citation type="submission" date="2015-07" db="EMBL/GenBank/DDBJ databases">
        <title>Emmonsia species relationships and genome sequence.</title>
        <authorList>
            <consortium name="The Broad Institute Genomics Platform"/>
            <person name="Cuomo C.A."/>
            <person name="Munoz J.F."/>
            <person name="Imamovic A."/>
            <person name="Priest M.E."/>
            <person name="Young S."/>
            <person name="Clay O.K."/>
            <person name="McEwen J.G."/>
        </authorList>
    </citation>
    <scope>NUCLEOTIDE SEQUENCE [LARGE SCALE GENOMIC DNA]</scope>
    <source>
        <strain evidence="3 4">UAMH 9510</strain>
    </source>
</reference>
<feature type="compositionally biased region" description="Acidic residues" evidence="1">
    <location>
        <begin position="509"/>
        <end position="522"/>
    </location>
</feature>